<evidence type="ECO:0000256" key="2">
    <source>
        <dbReference type="SAM" id="SignalP"/>
    </source>
</evidence>
<evidence type="ECO:0000256" key="1">
    <source>
        <dbReference type="SAM" id="MobiDB-lite"/>
    </source>
</evidence>
<accession>A0A139WU10</accession>
<organism evidence="3 4">
    <name type="scientific">Scytonema hofmannii PCC 7110</name>
    <dbReference type="NCBI Taxonomy" id="128403"/>
    <lineage>
        <taxon>Bacteria</taxon>
        <taxon>Bacillati</taxon>
        <taxon>Cyanobacteriota</taxon>
        <taxon>Cyanophyceae</taxon>
        <taxon>Nostocales</taxon>
        <taxon>Scytonemataceae</taxon>
        <taxon>Scytonema</taxon>
    </lineage>
</organism>
<dbReference type="Proteomes" id="UP000076925">
    <property type="component" value="Unassembled WGS sequence"/>
</dbReference>
<name>A0A139WU10_9CYAN</name>
<comment type="caution">
    <text evidence="3">The sequence shown here is derived from an EMBL/GenBank/DDBJ whole genome shotgun (WGS) entry which is preliminary data.</text>
</comment>
<feature type="region of interest" description="Disordered" evidence="1">
    <location>
        <begin position="68"/>
        <end position="101"/>
    </location>
</feature>
<dbReference type="RefSeq" id="WP_017742332.1">
    <property type="nucleotide sequence ID" value="NZ_KQ976354.1"/>
</dbReference>
<protein>
    <submittedName>
        <fullName evidence="3">Uncharacterized protein</fullName>
    </submittedName>
</protein>
<evidence type="ECO:0000313" key="3">
    <source>
        <dbReference type="EMBL" id="KYC35928.1"/>
    </source>
</evidence>
<gene>
    <name evidence="3" type="ORF">WA1_48845</name>
</gene>
<evidence type="ECO:0000313" key="4">
    <source>
        <dbReference type="Proteomes" id="UP000076925"/>
    </source>
</evidence>
<dbReference type="AlphaFoldDB" id="A0A139WU10"/>
<keyword evidence="2" id="KW-0732">Signal</keyword>
<proteinExistence type="predicted"/>
<reference evidence="3 4" key="1">
    <citation type="journal article" date="2013" name="Genome Biol. Evol.">
        <title>Genomes of Stigonematalean cyanobacteria (subsection V) and the evolution of oxygenic photosynthesis from prokaryotes to plastids.</title>
        <authorList>
            <person name="Dagan T."/>
            <person name="Roettger M."/>
            <person name="Stucken K."/>
            <person name="Landan G."/>
            <person name="Koch R."/>
            <person name="Major P."/>
            <person name="Gould S.B."/>
            <person name="Goremykin V.V."/>
            <person name="Rippka R."/>
            <person name="Tandeau de Marsac N."/>
            <person name="Gugger M."/>
            <person name="Lockhart P.J."/>
            <person name="Allen J.F."/>
            <person name="Brune I."/>
            <person name="Maus I."/>
            <person name="Puhler A."/>
            <person name="Martin W.F."/>
        </authorList>
    </citation>
    <scope>NUCLEOTIDE SEQUENCE [LARGE SCALE GENOMIC DNA]</scope>
    <source>
        <strain evidence="3 4">PCC 7110</strain>
    </source>
</reference>
<sequence>MKIKTLVYLVPFLLVGQTSASAIQDTPHLTPTQIQRFSRDLVPFNSQDFFNKGQDVIEREIQILRERQNSSKEPVLKVNPQPQIEEKPIPRKNSPEIFPKE</sequence>
<feature type="signal peptide" evidence="2">
    <location>
        <begin position="1"/>
        <end position="22"/>
    </location>
</feature>
<feature type="chain" id="PRO_5007300435" evidence="2">
    <location>
        <begin position="23"/>
        <end position="101"/>
    </location>
</feature>
<keyword evidence="4" id="KW-1185">Reference proteome</keyword>
<dbReference type="EMBL" id="ANNX02000048">
    <property type="protein sequence ID" value="KYC35928.1"/>
    <property type="molecule type" value="Genomic_DNA"/>
</dbReference>